<feature type="domain" description="Amino acid transporter transmembrane" evidence="6">
    <location>
        <begin position="22"/>
        <end position="422"/>
    </location>
</feature>
<dbReference type="PANTHER" id="PTHR22950:SF682">
    <property type="entry name" value="TRANSMEMBRANE AMINO ACID TRANSPORTER FAMILY PROTEIN"/>
    <property type="match status" value="1"/>
</dbReference>
<feature type="transmembrane region" description="Helical" evidence="5">
    <location>
        <begin position="244"/>
        <end position="267"/>
    </location>
</feature>
<evidence type="ECO:0000256" key="3">
    <source>
        <dbReference type="ARBA" id="ARBA00022989"/>
    </source>
</evidence>
<feature type="transmembrane region" description="Helical" evidence="5">
    <location>
        <begin position="97"/>
        <end position="119"/>
    </location>
</feature>
<evidence type="ECO:0000256" key="2">
    <source>
        <dbReference type="ARBA" id="ARBA00022692"/>
    </source>
</evidence>
<accession>A0ABQ9XAL0</accession>
<evidence type="ECO:0000256" key="1">
    <source>
        <dbReference type="ARBA" id="ARBA00004141"/>
    </source>
</evidence>
<name>A0ABQ9XAL0_9EUKA</name>
<dbReference type="PANTHER" id="PTHR22950">
    <property type="entry name" value="AMINO ACID TRANSPORTER"/>
    <property type="match status" value="1"/>
</dbReference>
<feature type="transmembrane region" description="Helical" evidence="5">
    <location>
        <begin position="171"/>
        <end position="190"/>
    </location>
</feature>
<keyword evidence="4 5" id="KW-0472">Membrane</keyword>
<evidence type="ECO:0000313" key="7">
    <source>
        <dbReference type="EMBL" id="KAK2947697.1"/>
    </source>
</evidence>
<sequence length="645" mass="71009">MSESTKATVGVPQARVSKKKPSGFGAAYFNICNTIIGAGTLGLPLAFSRAGIALATVLLVIFCLLAQLASYHITYVADALCCYYYSDIASRLYGTKGTLVTALCISIGCIGFQWAYVILCCDFVIQILLTLGVPATSVFVSRWFMTVIFGICIFMPLSWFRRVTALQYASLGGFFGILFTIVCIVVRFFAPTTVIEKAPPEAVHASLSIIQCFSSLIFAFGCHPNIPTMLGELKQRNAHLMHKVTVIGFSSVAVLYFLCGLFGYLSFTSRFYDDSYNAGNILSLYPTNDYLMIVALFSTLLCVATSYPLQNIPARQALFVAIRVIYDLIKKPKHIKVDDMYPNNEVPPLVPKHYKNIVICCGITKHHLMTGITSTITTTILTVLSIFLYKVALVFDIMGSTTGAMVNFILPAFFYLHVKRHPYRFVNPNRKELMLEYEGNPSVEVTQEMEIQTNTDGTILDGEGSSHPAISSEIPPASLTGGLPHAARPVHQISIDGEEQGLGGWDSEIGTKTGRVDQSDPRVHSRMGLLAAQSPMPMGTLSTQPINEEMETEAQDPSTEPVVEHYSLVPIVESNLVEDKFHLPKNPENDDRFQKRTRRLLKTVRMTEIHICGAALMVVGGALFGLISLAMGIIYNTDLKKFMPS</sequence>
<evidence type="ECO:0000313" key="8">
    <source>
        <dbReference type="Proteomes" id="UP001281761"/>
    </source>
</evidence>
<dbReference type="Proteomes" id="UP001281761">
    <property type="component" value="Unassembled WGS sequence"/>
</dbReference>
<feature type="transmembrane region" description="Helical" evidence="5">
    <location>
        <begin position="52"/>
        <end position="85"/>
    </location>
</feature>
<protein>
    <submittedName>
        <fullName evidence="7">Transmembrane amino acid transporter</fullName>
    </submittedName>
</protein>
<gene>
    <name evidence="7" type="ORF">BLNAU_17367</name>
</gene>
<feature type="transmembrane region" description="Helical" evidence="5">
    <location>
        <begin position="397"/>
        <end position="416"/>
    </location>
</feature>
<evidence type="ECO:0000256" key="4">
    <source>
        <dbReference type="ARBA" id="ARBA00023136"/>
    </source>
</evidence>
<feature type="transmembrane region" description="Helical" evidence="5">
    <location>
        <begin position="25"/>
        <end position="46"/>
    </location>
</feature>
<keyword evidence="3 5" id="KW-1133">Transmembrane helix</keyword>
<evidence type="ECO:0000256" key="5">
    <source>
        <dbReference type="SAM" id="Phobius"/>
    </source>
</evidence>
<feature type="transmembrane region" description="Helical" evidence="5">
    <location>
        <begin position="372"/>
        <end position="391"/>
    </location>
</feature>
<comment type="subcellular location">
    <subcellularLocation>
        <location evidence="1">Membrane</location>
        <topology evidence="1">Multi-pass membrane protein</topology>
    </subcellularLocation>
</comment>
<proteinExistence type="predicted"/>
<evidence type="ECO:0000259" key="6">
    <source>
        <dbReference type="Pfam" id="PF01490"/>
    </source>
</evidence>
<comment type="caution">
    <text evidence="7">The sequence shown here is derived from an EMBL/GenBank/DDBJ whole genome shotgun (WGS) entry which is preliminary data.</text>
</comment>
<keyword evidence="8" id="KW-1185">Reference proteome</keyword>
<feature type="transmembrane region" description="Helical" evidence="5">
    <location>
        <begin position="290"/>
        <end position="309"/>
    </location>
</feature>
<feature type="transmembrane region" description="Helical" evidence="5">
    <location>
        <begin position="202"/>
        <end position="223"/>
    </location>
</feature>
<dbReference type="EMBL" id="JARBJD010000193">
    <property type="protein sequence ID" value="KAK2947697.1"/>
    <property type="molecule type" value="Genomic_DNA"/>
</dbReference>
<feature type="transmembrane region" description="Helical" evidence="5">
    <location>
        <begin position="139"/>
        <end position="159"/>
    </location>
</feature>
<dbReference type="Pfam" id="PF01490">
    <property type="entry name" value="Aa_trans"/>
    <property type="match status" value="1"/>
</dbReference>
<organism evidence="7 8">
    <name type="scientific">Blattamonas nauphoetae</name>
    <dbReference type="NCBI Taxonomy" id="2049346"/>
    <lineage>
        <taxon>Eukaryota</taxon>
        <taxon>Metamonada</taxon>
        <taxon>Preaxostyla</taxon>
        <taxon>Oxymonadida</taxon>
        <taxon>Blattamonas</taxon>
    </lineage>
</organism>
<keyword evidence="2 5" id="KW-0812">Transmembrane</keyword>
<feature type="transmembrane region" description="Helical" evidence="5">
    <location>
        <begin position="609"/>
        <end position="635"/>
    </location>
</feature>
<dbReference type="InterPro" id="IPR013057">
    <property type="entry name" value="AA_transpt_TM"/>
</dbReference>
<reference evidence="7 8" key="1">
    <citation type="journal article" date="2022" name="bioRxiv">
        <title>Genomics of Preaxostyla Flagellates Illuminates Evolutionary Transitions and the Path Towards Mitochondrial Loss.</title>
        <authorList>
            <person name="Novak L.V.F."/>
            <person name="Treitli S.C."/>
            <person name="Pyrih J."/>
            <person name="Halakuc P."/>
            <person name="Pipaliya S.V."/>
            <person name="Vacek V."/>
            <person name="Brzon O."/>
            <person name="Soukal P."/>
            <person name="Eme L."/>
            <person name="Dacks J.B."/>
            <person name="Karnkowska A."/>
            <person name="Elias M."/>
            <person name="Hampl V."/>
        </authorList>
    </citation>
    <scope>NUCLEOTIDE SEQUENCE [LARGE SCALE GENOMIC DNA]</scope>
    <source>
        <strain evidence="7">NAU3</strain>
        <tissue evidence="7">Gut</tissue>
    </source>
</reference>